<dbReference type="FunFam" id="1.10.760.10:FF:000001">
    <property type="entry name" value="Cytochrome c iso-1"/>
    <property type="match status" value="1"/>
</dbReference>
<organism evidence="15 16">
    <name type="scientific">Penicillium daleae</name>
    <dbReference type="NCBI Taxonomy" id="63821"/>
    <lineage>
        <taxon>Eukaryota</taxon>
        <taxon>Fungi</taxon>
        <taxon>Dikarya</taxon>
        <taxon>Ascomycota</taxon>
        <taxon>Pezizomycotina</taxon>
        <taxon>Eurotiomycetes</taxon>
        <taxon>Eurotiomycetidae</taxon>
        <taxon>Eurotiales</taxon>
        <taxon>Aspergillaceae</taxon>
        <taxon>Penicillium</taxon>
    </lineage>
</organism>
<dbReference type="GO" id="GO:0005758">
    <property type="term" value="C:mitochondrial intermembrane space"/>
    <property type="evidence" value="ECO:0007669"/>
    <property type="project" value="UniProtKB-SubCell"/>
</dbReference>
<proteinExistence type="inferred from homology"/>
<evidence type="ECO:0000256" key="12">
    <source>
        <dbReference type="RuleBase" id="RU004427"/>
    </source>
</evidence>
<evidence type="ECO:0000256" key="7">
    <source>
        <dbReference type="ARBA" id="ARBA00022723"/>
    </source>
</evidence>
<evidence type="ECO:0000256" key="9">
    <source>
        <dbReference type="ARBA" id="ARBA00023004"/>
    </source>
</evidence>
<keyword evidence="6 12" id="KW-0679">Respiratory chain</keyword>
<name>A0AAD6G5U7_9EURO</name>
<keyword evidence="12" id="KW-0496">Mitochondrion</keyword>
<keyword evidence="8 12" id="KW-0249">Electron transport</keyword>
<feature type="region of interest" description="Disordered" evidence="13">
    <location>
        <begin position="29"/>
        <end position="65"/>
    </location>
</feature>
<comment type="PTM">
    <text evidence="12">Binds 1 heme group per subunit.</text>
</comment>
<reference evidence="15" key="1">
    <citation type="submission" date="2022-12" db="EMBL/GenBank/DDBJ databases">
        <authorList>
            <person name="Petersen C."/>
        </authorList>
    </citation>
    <scope>NUCLEOTIDE SEQUENCE</scope>
    <source>
        <strain evidence="15">IBT 16125</strain>
    </source>
</reference>
<evidence type="ECO:0000256" key="5">
    <source>
        <dbReference type="ARBA" id="ARBA00022617"/>
    </source>
</evidence>
<dbReference type="SUPFAM" id="SSF46626">
    <property type="entry name" value="Cytochrome c"/>
    <property type="match status" value="1"/>
</dbReference>
<feature type="domain" description="Cytochrome c" evidence="14">
    <location>
        <begin position="62"/>
        <end position="163"/>
    </location>
</feature>
<accession>A0AAD6G5U7</accession>
<dbReference type="Pfam" id="PF00034">
    <property type="entry name" value="Cytochrom_C"/>
    <property type="match status" value="1"/>
</dbReference>
<evidence type="ECO:0000256" key="11">
    <source>
        <dbReference type="RuleBase" id="RU004426"/>
    </source>
</evidence>
<dbReference type="InterPro" id="IPR036909">
    <property type="entry name" value="Cyt_c-like_dom_sf"/>
</dbReference>
<dbReference type="GeneID" id="81595639"/>
<dbReference type="EMBL" id="JAPVEA010000002">
    <property type="protein sequence ID" value="KAJ5460461.1"/>
    <property type="molecule type" value="Genomic_DNA"/>
</dbReference>
<protein>
    <recommendedName>
        <fullName evidence="3">Cytochrome c</fullName>
    </recommendedName>
</protein>
<comment type="subcellular location">
    <subcellularLocation>
        <location evidence="1">Mitochondrion intermembrane space</location>
    </subcellularLocation>
</comment>
<comment type="caution">
    <text evidence="15">The sequence shown here is derived from an EMBL/GenBank/DDBJ whole genome shotgun (WGS) entry which is preliminary data.</text>
</comment>
<evidence type="ECO:0000256" key="4">
    <source>
        <dbReference type="ARBA" id="ARBA00022448"/>
    </source>
</evidence>
<dbReference type="InterPro" id="IPR002327">
    <property type="entry name" value="Cyt_c_1A/1B"/>
</dbReference>
<dbReference type="InterPro" id="IPR009056">
    <property type="entry name" value="Cyt_c-like_dom"/>
</dbReference>
<feature type="compositionally biased region" description="Low complexity" evidence="13">
    <location>
        <begin position="33"/>
        <end position="55"/>
    </location>
</feature>
<sequence>MSTLAMYCAMTLNLVEECRELHAAREKAREEALLQSQQPSQQPQSPATTSKPQPTNSLFTPGDSAKGAKLFQTRCAQCHTVEAAGPHKVGPNLHGLFGRKTGSSEGYAYTDANKQAGVTWNEDTLFPYLENPKKFIPGTKMAFGGLKKAKERNDLITYLKESTA</sequence>
<evidence type="ECO:0000256" key="2">
    <source>
        <dbReference type="ARBA" id="ARBA00006488"/>
    </source>
</evidence>
<keyword evidence="16" id="KW-1185">Reference proteome</keyword>
<keyword evidence="5 10" id="KW-0349">Heme</keyword>
<evidence type="ECO:0000313" key="15">
    <source>
        <dbReference type="EMBL" id="KAJ5460461.1"/>
    </source>
</evidence>
<dbReference type="Gene3D" id="1.10.760.10">
    <property type="entry name" value="Cytochrome c-like domain"/>
    <property type="match status" value="1"/>
</dbReference>
<keyword evidence="9 10" id="KW-0408">Iron</keyword>
<dbReference type="PRINTS" id="PR00604">
    <property type="entry name" value="CYTCHRMECIAB"/>
</dbReference>
<keyword evidence="7 10" id="KW-0479">Metal-binding</keyword>
<dbReference type="GO" id="GO:0020037">
    <property type="term" value="F:heme binding"/>
    <property type="evidence" value="ECO:0007669"/>
    <property type="project" value="InterPro"/>
</dbReference>
<evidence type="ECO:0000256" key="1">
    <source>
        <dbReference type="ARBA" id="ARBA00004569"/>
    </source>
</evidence>
<dbReference type="GO" id="GO:0046872">
    <property type="term" value="F:metal ion binding"/>
    <property type="evidence" value="ECO:0007669"/>
    <property type="project" value="UniProtKB-KW"/>
</dbReference>
<dbReference type="GO" id="GO:0009055">
    <property type="term" value="F:electron transfer activity"/>
    <property type="evidence" value="ECO:0007669"/>
    <property type="project" value="InterPro"/>
</dbReference>
<dbReference type="PROSITE" id="PS51007">
    <property type="entry name" value="CYTC"/>
    <property type="match status" value="1"/>
</dbReference>
<evidence type="ECO:0000259" key="14">
    <source>
        <dbReference type="PROSITE" id="PS51007"/>
    </source>
</evidence>
<evidence type="ECO:0000256" key="3">
    <source>
        <dbReference type="ARBA" id="ARBA00013530"/>
    </source>
</evidence>
<dbReference type="RefSeq" id="XP_056769503.1">
    <property type="nucleotide sequence ID" value="XM_056905396.1"/>
</dbReference>
<comment type="similarity">
    <text evidence="2 11">Belongs to the cytochrome c family.</text>
</comment>
<dbReference type="Proteomes" id="UP001213681">
    <property type="component" value="Unassembled WGS sequence"/>
</dbReference>
<evidence type="ECO:0000256" key="13">
    <source>
        <dbReference type="SAM" id="MobiDB-lite"/>
    </source>
</evidence>
<evidence type="ECO:0000256" key="8">
    <source>
        <dbReference type="ARBA" id="ARBA00022982"/>
    </source>
</evidence>
<evidence type="ECO:0000313" key="16">
    <source>
        <dbReference type="Proteomes" id="UP001213681"/>
    </source>
</evidence>
<evidence type="ECO:0000256" key="6">
    <source>
        <dbReference type="ARBA" id="ARBA00022660"/>
    </source>
</evidence>
<comment type="function">
    <text evidence="12">Electron carrier protein. The oxidized form of the cytochrome c heme group can accept an electron from the heme group of the cytochrome c1 subunit of cytochrome reductase. Cytochrome c then transfers this electron to the cytochrome oxidase complex, the final protein carrier in the mitochondrial electron-transport chain.</text>
</comment>
<evidence type="ECO:0000256" key="10">
    <source>
        <dbReference type="PROSITE-ProRule" id="PRU00433"/>
    </source>
</evidence>
<reference evidence="15" key="2">
    <citation type="journal article" date="2023" name="IMA Fungus">
        <title>Comparative genomic study of the Penicillium genus elucidates a diverse pangenome and 15 lateral gene transfer events.</title>
        <authorList>
            <person name="Petersen C."/>
            <person name="Sorensen T."/>
            <person name="Nielsen M.R."/>
            <person name="Sondergaard T.E."/>
            <person name="Sorensen J.L."/>
            <person name="Fitzpatrick D.A."/>
            <person name="Frisvad J.C."/>
            <person name="Nielsen K.L."/>
        </authorList>
    </citation>
    <scope>NUCLEOTIDE SEQUENCE</scope>
    <source>
        <strain evidence="15">IBT 16125</strain>
    </source>
</reference>
<gene>
    <name evidence="15" type="ORF">N7458_002013</name>
</gene>
<dbReference type="AlphaFoldDB" id="A0AAD6G5U7"/>
<keyword evidence="4 12" id="KW-0813">Transport</keyword>
<dbReference type="PANTHER" id="PTHR11961">
    <property type="entry name" value="CYTOCHROME C"/>
    <property type="match status" value="1"/>
</dbReference>